<protein>
    <submittedName>
        <fullName evidence="1">Uncharacterized protein</fullName>
    </submittedName>
</protein>
<evidence type="ECO:0000313" key="2">
    <source>
        <dbReference type="Proteomes" id="UP000324800"/>
    </source>
</evidence>
<comment type="caution">
    <text evidence="1">The sequence shown here is derived from an EMBL/GenBank/DDBJ whole genome shotgun (WGS) entry which is preliminary data.</text>
</comment>
<evidence type="ECO:0000313" key="1">
    <source>
        <dbReference type="EMBL" id="KAA6359165.1"/>
    </source>
</evidence>
<dbReference type="EMBL" id="SNRW01028818">
    <property type="protein sequence ID" value="KAA6359165.1"/>
    <property type="molecule type" value="Genomic_DNA"/>
</dbReference>
<proteinExistence type="predicted"/>
<accession>A0A5J4TNY4</accession>
<dbReference type="AlphaFoldDB" id="A0A5J4TNY4"/>
<organism evidence="1 2">
    <name type="scientific">Streblomastix strix</name>
    <dbReference type="NCBI Taxonomy" id="222440"/>
    <lineage>
        <taxon>Eukaryota</taxon>
        <taxon>Metamonada</taxon>
        <taxon>Preaxostyla</taxon>
        <taxon>Oxymonadida</taxon>
        <taxon>Streblomastigidae</taxon>
        <taxon>Streblomastix</taxon>
    </lineage>
</organism>
<sequence>MVAFQGDITDILTTEAQPALPTGQSSIYQLFPNAQTGSVYINPVGDAQSVSYNQGIRISDSIFNAASGKCFRCDKNNITNTNEKYWSVIANDNGIVIGLYNQPLYLDQGLRISTDGQALTFNGNGFVDIAANQTITGKKTFAGVNSGNIQINTTATSYDKGLRIARSDENSGNSTIQLGCSRTSNIGSIEGQWTIFIAPNTAIGNPQCLIIAVASQASDNTRRLQMQPDGNTLTINGSVIAGTGATNGASNGSVNYSAGNTILLGVNST</sequence>
<reference evidence="1 2" key="1">
    <citation type="submission" date="2019-03" db="EMBL/GenBank/DDBJ databases">
        <title>Single cell metagenomics reveals metabolic interactions within the superorganism composed of flagellate Streblomastix strix and complex community of Bacteroidetes bacteria on its surface.</title>
        <authorList>
            <person name="Treitli S.C."/>
            <person name="Kolisko M."/>
            <person name="Husnik F."/>
            <person name="Keeling P."/>
            <person name="Hampl V."/>
        </authorList>
    </citation>
    <scope>NUCLEOTIDE SEQUENCE [LARGE SCALE GENOMIC DNA]</scope>
    <source>
        <strain evidence="1">ST1C</strain>
    </source>
</reference>
<dbReference type="Proteomes" id="UP000324800">
    <property type="component" value="Unassembled WGS sequence"/>
</dbReference>
<gene>
    <name evidence="1" type="ORF">EZS28_045308</name>
</gene>
<name>A0A5J4TNY4_9EUKA</name>